<keyword evidence="2" id="KW-0328">Glycosyltransferase</keyword>
<evidence type="ECO:0000313" key="5">
    <source>
        <dbReference type="EMBL" id="CAB4584937.1"/>
    </source>
</evidence>
<sequence>MSDALIIVPTYNEIDSLATVLDRIVASSPDADVLVVDDNSPDGTGSLADTYALTNSRVHVLHRDRKSGLGPAYIAGFRWAFERDYAWVVEIDADGSHDPAVIPTLLGIARGVTADLVIGSRWVRGGRVDGWSVVRQTISRAGNSYARLALRSKIQDMTSGFRVIRVATLRQLHLETIASSGYCFQIEIADRVESDGGTVIEHPITFVERASGTSKMHLGIVVEAFARITGWGIGRWIRGR</sequence>
<organism evidence="5">
    <name type="scientific">freshwater metagenome</name>
    <dbReference type="NCBI Taxonomy" id="449393"/>
    <lineage>
        <taxon>unclassified sequences</taxon>
        <taxon>metagenomes</taxon>
        <taxon>ecological metagenomes</taxon>
    </lineage>
</organism>
<dbReference type="FunFam" id="3.90.550.10:FF:000122">
    <property type="entry name" value="Dolichol-phosphate mannosyltransferase subunit 1"/>
    <property type="match status" value="1"/>
</dbReference>
<keyword evidence="3" id="KW-0808">Transferase</keyword>
<dbReference type="PANTHER" id="PTHR43398:SF1">
    <property type="entry name" value="DOLICHOL-PHOSPHATE MANNOSYLTRANSFERASE SUBUNIT 1"/>
    <property type="match status" value="1"/>
</dbReference>
<dbReference type="Gene3D" id="3.90.550.10">
    <property type="entry name" value="Spore Coat Polysaccharide Biosynthesis Protein SpsA, Chain A"/>
    <property type="match status" value="1"/>
</dbReference>
<evidence type="ECO:0000256" key="2">
    <source>
        <dbReference type="ARBA" id="ARBA00022676"/>
    </source>
</evidence>
<dbReference type="GO" id="GO:0004582">
    <property type="term" value="F:dolichyl-phosphate beta-D-mannosyltransferase activity"/>
    <property type="evidence" value="ECO:0007669"/>
    <property type="project" value="InterPro"/>
</dbReference>
<gene>
    <name evidence="5" type="ORF">UFOPK1767_00569</name>
</gene>
<dbReference type="CDD" id="cd06442">
    <property type="entry name" value="DPM1_like"/>
    <property type="match status" value="1"/>
</dbReference>
<dbReference type="PANTHER" id="PTHR43398">
    <property type="entry name" value="DOLICHOL-PHOSPHATE MANNOSYLTRANSFERASE SUBUNIT 1"/>
    <property type="match status" value="1"/>
</dbReference>
<proteinExistence type="inferred from homology"/>
<evidence type="ECO:0000256" key="1">
    <source>
        <dbReference type="ARBA" id="ARBA00006739"/>
    </source>
</evidence>
<dbReference type="InterPro" id="IPR029044">
    <property type="entry name" value="Nucleotide-diphossugar_trans"/>
</dbReference>
<dbReference type="Pfam" id="PF00535">
    <property type="entry name" value="Glycos_transf_2"/>
    <property type="match status" value="1"/>
</dbReference>
<comment type="similarity">
    <text evidence="1">Belongs to the glycosyltransferase 2 family.</text>
</comment>
<protein>
    <submittedName>
        <fullName evidence="5">Unannotated protein</fullName>
    </submittedName>
</protein>
<evidence type="ECO:0000256" key="3">
    <source>
        <dbReference type="ARBA" id="ARBA00022679"/>
    </source>
</evidence>
<reference evidence="5" key="1">
    <citation type="submission" date="2020-05" db="EMBL/GenBank/DDBJ databases">
        <authorList>
            <person name="Chiriac C."/>
            <person name="Salcher M."/>
            <person name="Ghai R."/>
            <person name="Kavagutti S V."/>
        </authorList>
    </citation>
    <scope>NUCLEOTIDE SEQUENCE</scope>
</reference>
<name>A0A6J6F9R6_9ZZZZ</name>
<feature type="domain" description="Glycosyltransferase 2-like" evidence="4">
    <location>
        <begin position="6"/>
        <end position="170"/>
    </location>
</feature>
<dbReference type="AlphaFoldDB" id="A0A6J6F9R6"/>
<evidence type="ECO:0000259" key="4">
    <source>
        <dbReference type="Pfam" id="PF00535"/>
    </source>
</evidence>
<dbReference type="InterPro" id="IPR001173">
    <property type="entry name" value="Glyco_trans_2-like"/>
</dbReference>
<dbReference type="InterPro" id="IPR039528">
    <property type="entry name" value="DPM1-like"/>
</dbReference>
<dbReference type="GO" id="GO:0016020">
    <property type="term" value="C:membrane"/>
    <property type="evidence" value="ECO:0007669"/>
    <property type="project" value="GOC"/>
</dbReference>
<dbReference type="EMBL" id="CAEZTZ010000061">
    <property type="protein sequence ID" value="CAB4584937.1"/>
    <property type="molecule type" value="Genomic_DNA"/>
</dbReference>
<dbReference type="SUPFAM" id="SSF53448">
    <property type="entry name" value="Nucleotide-diphospho-sugar transferases"/>
    <property type="match status" value="1"/>
</dbReference>
<dbReference type="GO" id="GO:0009247">
    <property type="term" value="P:glycolipid biosynthetic process"/>
    <property type="evidence" value="ECO:0007669"/>
    <property type="project" value="TreeGrafter"/>
</dbReference>
<accession>A0A6J6F9R6</accession>